<comment type="subcellular location">
    <subcellularLocation>
        <location evidence="3">Cytoplasm</location>
    </subcellularLocation>
</comment>
<organism evidence="4 5">
    <name type="scientific">Blautia parvula</name>
    <dbReference type="NCBI Taxonomy" id="2877527"/>
    <lineage>
        <taxon>Bacteria</taxon>
        <taxon>Bacillati</taxon>
        <taxon>Bacillota</taxon>
        <taxon>Clostridia</taxon>
        <taxon>Lachnospirales</taxon>
        <taxon>Lachnospiraceae</taxon>
        <taxon>Blautia</taxon>
    </lineage>
</organism>
<dbReference type="CDD" id="cd00311">
    <property type="entry name" value="TIM"/>
    <property type="match status" value="1"/>
</dbReference>
<accession>A0ABQ0C319</accession>
<keyword evidence="3" id="KW-0312">Gluconeogenesis</keyword>
<gene>
    <name evidence="4" type="ORF">K340107D12_60090</name>
</gene>
<dbReference type="PANTHER" id="PTHR21139">
    <property type="entry name" value="TRIOSEPHOSPHATE ISOMERASE"/>
    <property type="match status" value="1"/>
</dbReference>
<proteinExistence type="inferred from homology"/>
<evidence type="ECO:0000256" key="1">
    <source>
        <dbReference type="ARBA" id="ARBA00007422"/>
    </source>
</evidence>
<name>A0ABQ0C319_9FIRM</name>
<comment type="subunit">
    <text evidence="3">Homodimer.</text>
</comment>
<dbReference type="PROSITE" id="PS51440">
    <property type="entry name" value="TIM_2"/>
    <property type="match status" value="1"/>
</dbReference>
<dbReference type="PANTHER" id="PTHR21139:SF42">
    <property type="entry name" value="TRIOSEPHOSPHATE ISOMERASE"/>
    <property type="match status" value="1"/>
</dbReference>
<dbReference type="EMBL" id="BAABZQ010000001">
    <property type="protein sequence ID" value="GAA6503193.1"/>
    <property type="molecule type" value="Genomic_DNA"/>
</dbReference>
<dbReference type="SUPFAM" id="SSF51351">
    <property type="entry name" value="Triosephosphate isomerase (TIM)"/>
    <property type="match status" value="1"/>
</dbReference>
<comment type="pathway">
    <text evidence="3">Carbohydrate degradation; glycolysis; D-glyceraldehyde 3-phosphate from glycerone phosphate: step 1/1.</text>
</comment>
<comment type="similarity">
    <text evidence="1 3">Belongs to the triosephosphate isomerase family.</text>
</comment>
<comment type="catalytic activity">
    <reaction evidence="3">
        <text>D-glyceraldehyde 3-phosphate = dihydroxyacetone phosphate</text>
        <dbReference type="Rhea" id="RHEA:18585"/>
        <dbReference type="ChEBI" id="CHEBI:57642"/>
        <dbReference type="ChEBI" id="CHEBI:59776"/>
        <dbReference type="EC" id="5.3.1.1"/>
    </reaction>
</comment>
<protein>
    <recommendedName>
        <fullName evidence="3">Triosephosphate isomerase</fullName>
        <ecNumber evidence="3">5.3.1.1</ecNumber>
    </recommendedName>
</protein>
<sequence length="295" mass="32248">MDMEWYRDKMIGGLHRMKYIFANLKRFDIPKEMDGINTLAPVSLWGSYLTGQIRETMNQYSAQAEFAVFYPEAYLLQAADAKAAEDGWKVGVQGIYREDTEKGGNFGAFTTNRTAKSVKSMGCEYVLIGHCEERMDKAGVLAHAGITDSEAVNRILNEEVVCAVKAGLSVLYCVGETEAEQNRWQDVIGEQLDVGLNGVDLSGISVAYEPLWAIGPGKPVPDSDYITKIASFIKSRTDGCPVIYGGGLKEENARMLAEIPCVDGGLIGLTKFSGDIGFYPDGFASIVEKYLGEGK</sequence>
<dbReference type="InterPro" id="IPR013785">
    <property type="entry name" value="Aldolase_TIM"/>
</dbReference>
<evidence type="ECO:0000313" key="5">
    <source>
        <dbReference type="Proteomes" id="UP001600941"/>
    </source>
</evidence>
<keyword evidence="3" id="KW-0963">Cytoplasm</keyword>
<dbReference type="Proteomes" id="UP001600941">
    <property type="component" value="Unassembled WGS sequence"/>
</dbReference>
<keyword evidence="2 3" id="KW-0413">Isomerase</keyword>
<dbReference type="Pfam" id="PF00121">
    <property type="entry name" value="TIM"/>
    <property type="match status" value="1"/>
</dbReference>
<dbReference type="Gene3D" id="3.20.20.70">
    <property type="entry name" value="Aldolase class I"/>
    <property type="match status" value="1"/>
</dbReference>
<comment type="pathway">
    <text evidence="3">Carbohydrate biosynthesis; gluconeogenesis.</text>
</comment>
<comment type="caution">
    <text evidence="4">The sequence shown here is derived from an EMBL/GenBank/DDBJ whole genome shotgun (WGS) entry which is preliminary data.</text>
</comment>
<dbReference type="GO" id="GO:0016853">
    <property type="term" value="F:isomerase activity"/>
    <property type="evidence" value="ECO:0007669"/>
    <property type="project" value="UniProtKB-KW"/>
</dbReference>
<keyword evidence="5" id="KW-1185">Reference proteome</keyword>
<evidence type="ECO:0000313" key="4">
    <source>
        <dbReference type="EMBL" id="GAA6503193.1"/>
    </source>
</evidence>
<reference evidence="4 5" key="1">
    <citation type="submission" date="2024-04" db="EMBL/GenBank/DDBJ databases">
        <title>Defined microbial consortia suppress multidrug-resistant proinflammatory Enterobacteriaceae via ecological control.</title>
        <authorList>
            <person name="Furuichi M."/>
            <person name="Kawaguchi T."/>
            <person name="Pust M."/>
            <person name="Yasuma K."/>
            <person name="Plichta D."/>
            <person name="Hasegawa N."/>
            <person name="Ohya T."/>
            <person name="Bhattarai S."/>
            <person name="Sasajima S."/>
            <person name="Aoto Y."/>
            <person name="Tuganbaev T."/>
            <person name="Yaginuma M."/>
            <person name="Ueda M."/>
            <person name="Okahashi N."/>
            <person name="Amafuji K."/>
            <person name="Kiridooshi Y."/>
            <person name="Sugita K."/>
            <person name="Strazar M."/>
            <person name="Skelly A."/>
            <person name="Suda W."/>
            <person name="Hattori M."/>
            <person name="Nakamoto N."/>
            <person name="Caballero S."/>
            <person name="Norman J."/>
            <person name="Olle B."/>
            <person name="Tanoue T."/>
            <person name="Arita M."/>
            <person name="Bucci V."/>
            <person name="Atarashi K."/>
            <person name="Xavier R."/>
            <person name="Honda K."/>
        </authorList>
    </citation>
    <scope>NUCLEOTIDE SEQUENCE [LARGE SCALE GENOMIC DNA]</scope>
    <source>
        <strain evidence="5">k34-0107-D12</strain>
    </source>
</reference>
<dbReference type="InterPro" id="IPR035990">
    <property type="entry name" value="TIM_sf"/>
</dbReference>
<dbReference type="EC" id="5.3.1.1" evidence="3"/>
<evidence type="ECO:0000256" key="2">
    <source>
        <dbReference type="ARBA" id="ARBA00023235"/>
    </source>
</evidence>
<evidence type="ECO:0000256" key="3">
    <source>
        <dbReference type="RuleBase" id="RU363013"/>
    </source>
</evidence>
<keyword evidence="3" id="KW-0324">Glycolysis</keyword>
<dbReference type="InterPro" id="IPR000652">
    <property type="entry name" value="Triosephosphate_isomerase"/>
</dbReference>